<sequence>MSPPIDSAARLVELIRRKAPEYLDLLTASTDEEFDAAFEALLGPAIAHLETNKLNYMELDEEGLSAVLCASLSIPGLAVSQEKHSNGHVDLTIEAEHCVPVRRKLGEAKIYNGPVYHIGGLVQLLQRYATGREGRGILIAYVRKKNIAGLLAKIREQMNAELPCDQQGETTDHLHKWSFLSKHAHHSGVHLQVSHVGCNLFVERGSSTT</sequence>
<keyword evidence="2" id="KW-1185">Reference proteome</keyword>
<evidence type="ECO:0000313" key="1">
    <source>
        <dbReference type="EMBL" id="QYM80702.1"/>
    </source>
</evidence>
<protein>
    <submittedName>
        <fullName evidence="1">Uncharacterized protein</fullName>
    </submittedName>
</protein>
<evidence type="ECO:0000313" key="2">
    <source>
        <dbReference type="Proteomes" id="UP000825051"/>
    </source>
</evidence>
<proteinExistence type="predicted"/>
<dbReference type="RefSeq" id="WP_220166278.1">
    <property type="nucleotide sequence ID" value="NZ_CP080507.1"/>
</dbReference>
<name>A0A8F9U046_9BACT</name>
<accession>A0A8F9U046</accession>
<reference evidence="1" key="1">
    <citation type="submission" date="2021-08" db="EMBL/GenBank/DDBJ databases">
        <title>Genome of a novel bacterium of the phylum Verrucomicrobia, Oleiharenicola sp. KSB-15.</title>
        <authorList>
            <person name="Chung J.-H."/>
            <person name="Ahn J.-H."/>
            <person name="Yoon Y."/>
            <person name="Kim D.-Y."/>
            <person name="An S.-H."/>
            <person name="Park I."/>
            <person name="Yeon J."/>
        </authorList>
    </citation>
    <scope>NUCLEOTIDE SEQUENCE</scope>
    <source>
        <strain evidence="1">KSB-15</strain>
    </source>
</reference>
<gene>
    <name evidence="1" type="ORF">K0B96_08915</name>
</gene>
<organism evidence="1 2">
    <name type="scientific">Horticoccus luteus</name>
    <dbReference type="NCBI Taxonomy" id="2862869"/>
    <lineage>
        <taxon>Bacteria</taxon>
        <taxon>Pseudomonadati</taxon>
        <taxon>Verrucomicrobiota</taxon>
        <taxon>Opitutia</taxon>
        <taxon>Opitutales</taxon>
        <taxon>Opitutaceae</taxon>
        <taxon>Horticoccus</taxon>
    </lineage>
</organism>
<dbReference type="KEGG" id="ole:K0B96_08915"/>
<dbReference type="EMBL" id="CP080507">
    <property type="protein sequence ID" value="QYM80702.1"/>
    <property type="molecule type" value="Genomic_DNA"/>
</dbReference>
<dbReference type="Proteomes" id="UP000825051">
    <property type="component" value="Chromosome"/>
</dbReference>
<dbReference type="AlphaFoldDB" id="A0A8F9U046"/>